<proteinExistence type="predicted"/>
<dbReference type="Gene3D" id="3.40.50.720">
    <property type="entry name" value="NAD(P)-binding Rossmann-like Domain"/>
    <property type="match status" value="1"/>
</dbReference>
<evidence type="ECO:0000313" key="2">
    <source>
        <dbReference type="EMBL" id="SVE17288.1"/>
    </source>
</evidence>
<dbReference type="EMBL" id="UINC01199046">
    <property type="protein sequence ID" value="SVE17288.1"/>
    <property type="molecule type" value="Genomic_DNA"/>
</dbReference>
<dbReference type="SUPFAM" id="SSF51735">
    <property type="entry name" value="NAD(P)-binding Rossmann-fold domains"/>
    <property type="match status" value="1"/>
</dbReference>
<reference evidence="2" key="1">
    <citation type="submission" date="2018-05" db="EMBL/GenBank/DDBJ databases">
        <authorList>
            <person name="Lanie J.A."/>
            <person name="Ng W.-L."/>
            <person name="Kazmierczak K.M."/>
            <person name="Andrzejewski T.M."/>
            <person name="Davidsen T.M."/>
            <person name="Wayne K.J."/>
            <person name="Tettelin H."/>
            <person name="Glass J.I."/>
            <person name="Rusch D."/>
            <person name="Podicherti R."/>
            <person name="Tsui H.-C.T."/>
            <person name="Winkler M.E."/>
        </authorList>
    </citation>
    <scope>NUCLEOTIDE SEQUENCE</scope>
</reference>
<dbReference type="InterPro" id="IPR036291">
    <property type="entry name" value="NAD(P)-bd_dom_sf"/>
</dbReference>
<evidence type="ECO:0000259" key="1">
    <source>
        <dbReference type="Pfam" id="PF01370"/>
    </source>
</evidence>
<protein>
    <recommendedName>
        <fullName evidence="1">NAD-dependent epimerase/dehydratase domain-containing protein</fullName>
    </recommendedName>
</protein>
<accession>A0A383BCY3</accession>
<feature type="non-terminal residue" evidence="2">
    <location>
        <position position="94"/>
    </location>
</feature>
<sequence length="94" mass="10080">MGFSFSLGRGRSRRPRREVVALEDLPFGYQSNLDGTDVQFVEGSILDEQVLADASLGTSAIVHLPARSSMPRSIAESMAAHEVNTTGTAMVLEA</sequence>
<organism evidence="2">
    <name type="scientific">marine metagenome</name>
    <dbReference type="NCBI Taxonomy" id="408172"/>
    <lineage>
        <taxon>unclassified sequences</taxon>
        <taxon>metagenomes</taxon>
        <taxon>ecological metagenomes</taxon>
    </lineage>
</organism>
<name>A0A383BCY3_9ZZZZ</name>
<dbReference type="InterPro" id="IPR001509">
    <property type="entry name" value="Epimerase_deHydtase"/>
</dbReference>
<dbReference type="AlphaFoldDB" id="A0A383BCY3"/>
<gene>
    <name evidence="2" type="ORF">METZ01_LOCUS470142</name>
</gene>
<feature type="domain" description="NAD-dependent epimerase/dehydratase" evidence="1">
    <location>
        <begin position="17"/>
        <end position="94"/>
    </location>
</feature>
<dbReference type="Pfam" id="PF01370">
    <property type="entry name" value="Epimerase"/>
    <property type="match status" value="1"/>
</dbReference>